<accession>A0A024UYK5</accession>
<evidence type="ECO:0000256" key="6">
    <source>
        <dbReference type="ARBA" id="ARBA00022722"/>
    </source>
</evidence>
<dbReference type="EMBL" id="KI925153">
    <property type="protein sequence ID" value="ETW15843.1"/>
    <property type="molecule type" value="Genomic_DNA"/>
</dbReference>
<dbReference type="OrthoDB" id="527344at2759"/>
<evidence type="ECO:0000313" key="13">
    <source>
        <dbReference type="Proteomes" id="UP000030690"/>
    </source>
</evidence>
<sequence length="858" mass="100044">MEVFLQLIGWHRLAIPSSLRLFVNGDITLFNCGENVQRFLNEHKLHLARIKNIFFTKITPESIGGLIGLLLTIDNISDGEITIYGFHPLESIVKSFMSSFAKMKSTKIKIVQFELNESSVINLKGNVVITPILINKEKEKITENSIQQDYIINEINVNNKLILKHNNNNKDSDNINSNIYNNINNNHNNNNEVNLIVEDNKMCENIFTEQIYSNNMLKKRKLEKSLMDTTNDTDSLIMNNIKQTIVEEKKKEFQCICYLIECPQTPGKFYPEKAKKLNIPSGKYYGILKSGKSITINNRTIHPEEVCDKNIDGRKALIIDLENENDINDLINHLKNKETLYLKNLEYIFHLSNENIINNKIYKDFFLGLKNVKNVKCNLSNDSLKVCPFISSSSLNNFLSKLLPNIFLKYKADTPIYDLPYEISINEHNENDKEKEQRYNNFNNNGDMQKVLVNNIDVDHQKKEQNNTFCNNNFNINDKQQDQNNTICNNNFNINDKQQEPNCSYLIFNPLTKFILHPYHKIDICLSETISDLYPDIFNTSKISNILKENEELLKHFQKFNETQFNKMLSYPCFYFLGTGCSMPSTFRNVSGIILSIQKNFSIILDFGEGSLYQLYWMSTSWINFCSIIKSFRIIFISHAHADHHVGLYYLLYMRKYLFPSLDDPLILIPITLKKWINLFNELFFDKKLKFVYLTENLEINQQIDDENDILNIHVFKVNHINESYGIKVENKKIGSIVYSADTRPCENVKKFSKNCDILIHEATFDDELLGEAINKKHSTTKEAMDISLEVQCKTLILTHFSQRYPKVPKINMECSSEMQEILNKTIYSFDYMNIPLNLINELPRYFTILLNLLEKTF</sequence>
<evidence type="ECO:0000256" key="3">
    <source>
        <dbReference type="ARBA" id="ARBA00007823"/>
    </source>
</evidence>
<dbReference type="Pfam" id="PF23023">
    <property type="entry name" value="Anti-Pycsar_Apyc1"/>
    <property type="match status" value="1"/>
</dbReference>
<keyword evidence="9" id="KW-0378">Hydrolase</keyword>
<keyword evidence="8" id="KW-0255">Endonuclease</keyword>
<evidence type="ECO:0000256" key="5">
    <source>
        <dbReference type="ARBA" id="ARBA00022694"/>
    </source>
</evidence>
<dbReference type="FunFam" id="3.60.15.10:FF:000078">
    <property type="entry name" value="Ribonuclease Z, putative"/>
    <property type="match status" value="1"/>
</dbReference>
<dbReference type="GO" id="GO:0042781">
    <property type="term" value="F:3'-tRNA processing endoribonuclease activity"/>
    <property type="evidence" value="ECO:0007669"/>
    <property type="project" value="UniProtKB-EC"/>
</dbReference>
<protein>
    <recommendedName>
        <fullName evidence="4">ribonuclease Z</fullName>
        <ecNumber evidence="4">3.1.26.11</ecNumber>
    </recommendedName>
</protein>
<evidence type="ECO:0000256" key="9">
    <source>
        <dbReference type="ARBA" id="ARBA00022801"/>
    </source>
</evidence>
<feature type="domain" description="tRNase Z endonuclease" evidence="11">
    <location>
        <begin position="22"/>
        <end position="65"/>
    </location>
</feature>
<dbReference type="AlphaFoldDB" id="A0A024UYK5"/>
<reference evidence="12 13" key="2">
    <citation type="submission" date="2013-02" db="EMBL/GenBank/DDBJ databases">
        <title>The Genome Sequence of Plasmodium falciparum Vietnam Oak-Knoll (FVO).</title>
        <authorList>
            <consortium name="The Broad Institute Genome Sequencing Platform"/>
            <consortium name="The Broad Institute Genome Sequencing Center for Infectious Disease"/>
            <person name="Neafsey D."/>
            <person name="Cheeseman I."/>
            <person name="Volkman S."/>
            <person name="Adams J."/>
            <person name="Walker B."/>
            <person name="Young S.K."/>
            <person name="Zeng Q."/>
            <person name="Gargeya S."/>
            <person name="Fitzgerald M."/>
            <person name="Haas B."/>
            <person name="Abouelleil A."/>
            <person name="Alvarado L."/>
            <person name="Arachchi H.M."/>
            <person name="Berlin A.M."/>
            <person name="Chapman S.B."/>
            <person name="Dewar J."/>
            <person name="Goldberg J."/>
            <person name="Griggs A."/>
            <person name="Gujja S."/>
            <person name="Hansen M."/>
            <person name="Howarth C."/>
            <person name="Imamovic A."/>
            <person name="Larimer J."/>
            <person name="McCowan C."/>
            <person name="Murphy C."/>
            <person name="Neiman D."/>
            <person name="Pearson M."/>
            <person name="Priest M."/>
            <person name="Roberts A."/>
            <person name="Saif S."/>
            <person name="Shea T."/>
            <person name="Sisk P."/>
            <person name="Sykes S."/>
            <person name="Wortman J."/>
            <person name="Nusbaum C."/>
            <person name="Birren B."/>
        </authorList>
    </citation>
    <scope>NUCLEOTIDE SEQUENCE [LARGE SCALE GENOMIC DNA]</scope>
    <source>
        <strain evidence="13">Vietnam Oak-Knoll (FVO)</strain>
    </source>
</reference>
<dbReference type="Gene3D" id="3.60.15.10">
    <property type="entry name" value="Ribonuclease Z/Hydroxyacylglutathione hydrolase-like"/>
    <property type="match status" value="2"/>
</dbReference>
<dbReference type="EC" id="3.1.26.11" evidence="4"/>
<name>A0A024UYK5_PLAFA</name>
<evidence type="ECO:0000256" key="4">
    <source>
        <dbReference type="ARBA" id="ARBA00012477"/>
    </source>
</evidence>
<gene>
    <name evidence="12" type="ORF">PFFVO_05294</name>
</gene>
<evidence type="ECO:0000256" key="1">
    <source>
        <dbReference type="ARBA" id="ARBA00000402"/>
    </source>
</evidence>
<dbReference type="InterPro" id="IPR036866">
    <property type="entry name" value="RibonucZ/Hydroxyglut_hydro"/>
</dbReference>
<keyword evidence="6" id="KW-0540">Nuclease</keyword>
<evidence type="ECO:0000256" key="7">
    <source>
        <dbReference type="ARBA" id="ARBA00022723"/>
    </source>
</evidence>
<dbReference type="InterPro" id="IPR027794">
    <property type="entry name" value="tRNase_Z_dom"/>
</dbReference>
<comment type="cofactor">
    <cofactor evidence="2">
        <name>Zn(2+)</name>
        <dbReference type="ChEBI" id="CHEBI:29105"/>
    </cofactor>
</comment>
<dbReference type="SMR" id="A0A024UYK5"/>
<dbReference type="Pfam" id="PF13691">
    <property type="entry name" value="Lactamase_B_4"/>
    <property type="match status" value="1"/>
</dbReference>
<dbReference type="PANTHER" id="PTHR12553">
    <property type="entry name" value="ZINC PHOSPHODIESTERASE ELAC PROTEIN 2"/>
    <property type="match status" value="1"/>
</dbReference>
<keyword evidence="5" id="KW-0819">tRNA processing</keyword>
<evidence type="ECO:0000256" key="2">
    <source>
        <dbReference type="ARBA" id="ARBA00001947"/>
    </source>
</evidence>
<dbReference type="GO" id="GO:0005739">
    <property type="term" value="C:mitochondrion"/>
    <property type="evidence" value="ECO:0007669"/>
    <property type="project" value="TreeGrafter"/>
</dbReference>
<dbReference type="Proteomes" id="UP000030690">
    <property type="component" value="Unassembled WGS sequence"/>
</dbReference>
<evidence type="ECO:0000259" key="11">
    <source>
        <dbReference type="Pfam" id="PF13691"/>
    </source>
</evidence>
<keyword evidence="10" id="KW-0862">Zinc</keyword>
<comment type="similarity">
    <text evidence="3">Belongs to the RNase Z family.</text>
</comment>
<comment type="catalytic activity">
    <reaction evidence="1">
        <text>Endonucleolytic cleavage of RNA, removing extra 3' nucleotides from tRNA precursor, generating 3' termini of tRNAs. A 3'-hydroxy group is left at the tRNA terminus and a 5'-phosphoryl group is left at the trailer molecule.</text>
        <dbReference type="EC" id="3.1.26.11"/>
    </reaction>
</comment>
<evidence type="ECO:0000313" key="12">
    <source>
        <dbReference type="EMBL" id="ETW15843.1"/>
    </source>
</evidence>
<proteinExistence type="inferred from homology"/>
<dbReference type="GO" id="GO:1990180">
    <property type="term" value="P:mitochondrial tRNA 3'-end processing"/>
    <property type="evidence" value="ECO:0007669"/>
    <property type="project" value="TreeGrafter"/>
</dbReference>
<dbReference type="SUPFAM" id="SSF56281">
    <property type="entry name" value="Metallo-hydrolase/oxidoreductase"/>
    <property type="match status" value="2"/>
</dbReference>
<dbReference type="CDD" id="cd07718">
    <property type="entry name" value="RNaseZ_ELAC1_ELAC2-C-term-like_MBL-fold"/>
    <property type="match status" value="1"/>
</dbReference>
<reference evidence="12 13" key="1">
    <citation type="submission" date="2013-02" db="EMBL/GenBank/DDBJ databases">
        <title>The Genome Annotation of Plasmodium falciparum Vietnam Oak-Knoll (FVO).</title>
        <authorList>
            <consortium name="The Broad Institute Genome Sequencing Platform"/>
            <consortium name="The Broad Institute Genome Sequencing Center for Infectious Disease"/>
            <person name="Neafsey D."/>
            <person name="Hoffman S."/>
            <person name="Volkman S."/>
            <person name="Rosenthal P."/>
            <person name="Walker B."/>
            <person name="Young S.K."/>
            <person name="Zeng Q."/>
            <person name="Gargeya S."/>
            <person name="Fitzgerald M."/>
            <person name="Haas B."/>
            <person name="Abouelleil A."/>
            <person name="Allen A.W."/>
            <person name="Alvarado L."/>
            <person name="Arachchi H.M."/>
            <person name="Berlin A.M."/>
            <person name="Chapman S.B."/>
            <person name="Gainer-Dewar J."/>
            <person name="Goldberg J."/>
            <person name="Griggs A."/>
            <person name="Gujja S."/>
            <person name="Hansen M."/>
            <person name="Howarth C."/>
            <person name="Imamovic A."/>
            <person name="Ireland A."/>
            <person name="Larimer J."/>
            <person name="McCowan C."/>
            <person name="Murphy C."/>
            <person name="Pearson M."/>
            <person name="Poon T.W."/>
            <person name="Priest M."/>
            <person name="Roberts A."/>
            <person name="Saif S."/>
            <person name="Shea T."/>
            <person name="Sisk P."/>
            <person name="Sykes S."/>
            <person name="Wortman J."/>
            <person name="Nusbaum C."/>
            <person name="Birren B."/>
        </authorList>
    </citation>
    <scope>NUCLEOTIDE SEQUENCE [LARGE SCALE GENOMIC DNA]</scope>
    <source>
        <strain evidence="13">Vietnam Oak-Knoll (FVO)</strain>
    </source>
</reference>
<evidence type="ECO:0000256" key="10">
    <source>
        <dbReference type="ARBA" id="ARBA00022833"/>
    </source>
</evidence>
<dbReference type="InterPro" id="IPR047151">
    <property type="entry name" value="RNZ2-like"/>
</dbReference>
<organism evidence="12 13">
    <name type="scientific">Plasmodium falciparum Vietnam Oak-Knoll</name>
    <name type="common">FVO</name>
    <dbReference type="NCBI Taxonomy" id="1036723"/>
    <lineage>
        <taxon>Eukaryota</taxon>
        <taxon>Sar</taxon>
        <taxon>Alveolata</taxon>
        <taxon>Apicomplexa</taxon>
        <taxon>Aconoidasida</taxon>
        <taxon>Haemosporida</taxon>
        <taxon>Plasmodiidae</taxon>
        <taxon>Plasmodium</taxon>
        <taxon>Plasmodium (Laverania)</taxon>
    </lineage>
</organism>
<dbReference type="GO" id="GO:0046872">
    <property type="term" value="F:metal ion binding"/>
    <property type="evidence" value="ECO:0007669"/>
    <property type="project" value="UniProtKB-KW"/>
</dbReference>
<dbReference type="PANTHER" id="PTHR12553:SF49">
    <property type="entry name" value="ZINC PHOSPHODIESTERASE ELAC PROTEIN 2"/>
    <property type="match status" value="1"/>
</dbReference>
<keyword evidence="7" id="KW-0479">Metal-binding</keyword>
<evidence type="ECO:0000256" key="8">
    <source>
        <dbReference type="ARBA" id="ARBA00022759"/>
    </source>
</evidence>